<dbReference type="Pfam" id="PF14549">
    <property type="entry name" value="P22_Cro"/>
    <property type="match status" value="1"/>
</dbReference>
<protein>
    <submittedName>
        <fullName evidence="1">Putative transcriptional regulator</fullName>
    </submittedName>
</protein>
<name>A0A6M3LZR9_9ZZZZ</name>
<dbReference type="InterPro" id="IPR010982">
    <property type="entry name" value="Lambda_DNA-bd_dom_sf"/>
</dbReference>
<proteinExistence type="predicted"/>
<organism evidence="1">
    <name type="scientific">viral metagenome</name>
    <dbReference type="NCBI Taxonomy" id="1070528"/>
    <lineage>
        <taxon>unclassified sequences</taxon>
        <taxon>metagenomes</taxon>
        <taxon>organismal metagenomes</taxon>
    </lineage>
</organism>
<dbReference type="GO" id="GO:0003677">
    <property type="term" value="F:DNA binding"/>
    <property type="evidence" value="ECO:0007669"/>
    <property type="project" value="InterPro"/>
</dbReference>
<sequence>MSPSELVTYFGTQAATAEALGCAQSTVAEWCSDGCIPEGRQYQIELATGGALIADKPAFRGAKKVRKAKAVA</sequence>
<dbReference type="AlphaFoldDB" id="A0A6M3LZR9"/>
<dbReference type="SUPFAM" id="SSF47413">
    <property type="entry name" value="lambda repressor-like DNA-binding domains"/>
    <property type="match status" value="1"/>
</dbReference>
<dbReference type="Gene3D" id="1.10.260.40">
    <property type="entry name" value="lambda repressor-like DNA-binding domains"/>
    <property type="match status" value="1"/>
</dbReference>
<reference evidence="1" key="1">
    <citation type="submission" date="2020-03" db="EMBL/GenBank/DDBJ databases">
        <title>The deep terrestrial virosphere.</title>
        <authorList>
            <person name="Holmfeldt K."/>
            <person name="Nilsson E."/>
            <person name="Simone D."/>
            <person name="Lopez-Fernandez M."/>
            <person name="Wu X."/>
            <person name="de Brujin I."/>
            <person name="Lundin D."/>
            <person name="Andersson A."/>
            <person name="Bertilsson S."/>
            <person name="Dopson M."/>
        </authorList>
    </citation>
    <scope>NUCLEOTIDE SEQUENCE</scope>
    <source>
        <strain evidence="1">MM171A00156</strain>
    </source>
</reference>
<dbReference type="EMBL" id="MT143703">
    <property type="protein sequence ID" value="QJB00931.1"/>
    <property type="molecule type" value="Genomic_DNA"/>
</dbReference>
<accession>A0A6M3LZR9</accession>
<evidence type="ECO:0000313" key="1">
    <source>
        <dbReference type="EMBL" id="QJB00931.1"/>
    </source>
</evidence>
<gene>
    <name evidence="1" type="ORF">MM171A00156_0025</name>
</gene>